<protein>
    <recommendedName>
        <fullName evidence="4">Lipoprotein</fullName>
    </recommendedName>
</protein>
<evidence type="ECO:0008006" key="4">
    <source>
        <dbReference type="Google" id="ProtNLM"/>
    </source>
</evidence>
<name>A0A250J1N5_9BACT</name>
<evidence type="ECO:0000313" key="2">
    <source>
        <dbReference type="EMBL" id="ATB37473.1"/>
    </source>
</evidence>
<feature type="chain" id="PRO_5012512971" description="Lipoprotein" evidence="1">
    <location>
        <begin position="21"/>
        <end position="79"/>
    </location>
</feature>
<evidence type="ECO:0000313" key="3">
    <source>
        <dbReference type="Proteomes" id="UP000217257"/>
    </source>
</evidence>
<reference evidence="2 3" key="1">
    <citation type="submission" date="2017-06" db="EMBL/GenBank/DDBJ databases">
        <title>Sequencing and comparative analysis of myxobacterial genomes.</title>
        <authorList>
            <person name="Rupp O."/>
            <person name="Goesmann A."/>
            <person name="Sogaard-Andersen L."/>
        </authorList>
    </citation>
    <scope>NUCLEOTIDE SEQUENCE [LARGE SCALE GENOMIC DNA]</scope>
    <source>
        <strain evidence="2 3">DSM 52655</strain>
    </source>
</reference>
<keyword evidence="1" id="KW-0732">Signal</keyword>
<dbReference type="AlphaFoldDB" id="A0A250J1N5"/>
<evidence type="ECO:0000256" key="1">
    <source>
        <dbReference type="SAM" id="SignalP"/>
    </source>
</evidence>
<dbReference type="Proteomes" id="UP000217257">
    <property type="component" value="Chromosome"/>
</dbReference>
<feature type="signal peptide" evidence="1">
    <location>
        <begin position="1"/>
        <end position="20"/>
    </location>
</feature>
<organism evidence="2 3">
    <name type="scientific">Cystobacter fuscus</name>
    <dbReference type="NCBI Taxonomy" id="43"/>
    <lineage>
        <taxon>Bacteria</taxon>
        <taxon>Pseudomonadati</taxon>
        <taxon>Myxococcota</taxon>
        <taxon>Myxococcia</taxon>
        <taxon>Myxococcales</taxon>
        <taxon>Cystobacterineae</taxon>
        <taxon>Archangiaceae</taxon>
        <taxon>Cystobacter</taxon>
    </lineage>
</organism>
<dbReference type="EMBL" id="CP022098">
    <property type="protein sequence ID" value="ATB37473.1"/>
    <property type="molecule type" value="Genomic_DNA"/>
</dbReference>
<proteinExistence type="predicted"/>
<sequence length="79" mass="9147">MIRRPLMSLLLLLALCTACPETWRKGSRIDRALAKDVEAAWRGRQRPPYCIFSQNEWVKECSDDEDWDKPDACHPECGP</sequence>
<gene>
    <name evidence="2" type="ORF">CYFUS_002895</name>
</gene>
<accession>A0A250J1N5</accession>
<dbReference type="KEGG" id="cfus:CYFUS_002895"/>